<keyword evidence="1" id="KW-0732">Signal</keyword>
<reference evidence="3 4" key="1">
    <citation type="submission" date="2020-10" db="EMBL/GenBank/DDBJ databases">
        <title>Connecting structure to function with the recovery of over 1000 high-quality activated sludge metagenome-assembled genomes encoding full-length rRNA genes using long-read sequencing.</title>
        <authorList>
            <person name="Singleton C.M."/>
            <person name="Petriglieri F."/>
            <person name="Kristensen J.M."/>
            <person name="Kirkegaard R.H."/>
            <person name="Michaelsen T.Y."/>
            <person name="Andersen M.H."/>
            <person name="Karst S.M."/>
            <person name="Dueholm M.S."/>
            <person name="Nielsen P.H."/>
            <person name="Albertsen M."/>
        </authorList>
    </citation>
    <scope>NUCLEOTIDE SEQUENCE [LARGE SCALE GENOMIC DNA]</scope>
    <source>
        <strain evidence="3">Ribe_18-Q3-R11-54_BAT3C.373</strain>
    </source>
</reference>
<dbReference type="InterPro" id="IPR050570">
    <property type="entry name" value="Cell_wall_metabolism_enzyme"/>
</dbReference>
<evidence type="ECO:0000256" key="1">
    <source>
        <dbReference type="ARBA" id="ARBA00022729"/>
    </source>
</evidence>
<evidence type="ECO:0000313" key="3">
    <source>
        <dbReference type="EMBL" id="MBK9718851.1"/>
    </source>
</evidence>
<proteinExistence type="predicted"/>
<dbReference type="Gene3D" id="2.70.70.10">
    <property type="entry name" value="Glucose Permease (Domain IIA)"/>
    <property type="match status" value="1"/>
</dbReference>
<name>A0A9D7SCE5_9BACT</name>
<dbReference type="AlphaFoldDB" id="A0A9D7SCE5"/>
<dbReference type="Pfam" id="PF01551">
    <property type="entry name" value="Peptidase_M23"/>
    <property type="match status" value="1"/>
</dbReference>
<gene>
    <name evidence="3" type="ORF">IPO85_15310</name>
</gene>
<dbReference type="SUPFAM" id="SSF51126">
    <property type="entry name" value="Pectin lyase-like"/>
    <property type="match status" value="1"/>
</dbReference>
<dbReference type="PANTHER" id="PTHR21666">
    <property type="entry name" value="PEPTIDASE-RELATED"/>
    <property type="match status" value="1"/>
</dbReference>
<comment type="caution">
    <text evidence="3">The sequence shown here is derived from an EMBL/GenBank/DDBJ whole genome shotgun (WGS) entry which is preliminary data.</text>
</comment>
<dbReference type="PANTHER" id="PTHR21666:SF289">
    <property type="entry name" value="L-ALA--D-GLU ENDOPEPTIDASE"/>
    <property type="match status" value="1"/>
</dbReference>
<dbReference type="GO" id="GO:0004222">
    <property type="term" value="F:metalloendopeptidase activity"/>
    <property type="evidence" value="ECO:0007669"/>
    <property type="project" value="TreeGrafter"/>
</dbReference>
<dbReference type="InterPro" id="IPR011050">
    <property type="entry name" value="Pectin_lyase_fold/virulence"/>
</dbReference>
<dbReference type="Proteomes" id="UP000808349">
    <property type="component" value="Unassembled WGS sequence"/>
</dbReference>
<sequence>MKKIICSISVFFILNQLNATIWNVGNTRTYKKPSAVSGLVQNGDTVLIDAGIYTQDVCLWKAHHLYINGLGGKAHLKSEGKAYGQKAIWVIQGDSTIIENIEFSECKVPDKNGAGIRLEATHLVVRSCYFHNNENGILAGDNINSQIIIEYCEFAFNGYGDGQSHNLYINHVKHLLFQYNYSHDSHVGHLIKSRAYATTIQYNQLSSEAGDGSYEIDLPNGGQAIILGNIIVQGTNSQNSGIISYGLEGLSNPGLQQLVLSHNTLVNEKSTGNFINIDSKTSLLVLFNNIFAGAGKIMSNTPQQVQDIGNTKAKNISSVGFVDPSKLNYKLTSKSSSFNAGKSYFEIQNSWIPIHEYAHPAQKIIRDIEFLPEPGAFETHTIHKFLQPVVGTYGRDYIIVNYVNWNDSILSDAYCGDKTYLGHLGTDFVISGFQQMDSSVYIQAVDSGIVTSIKDGFFDRETIADTLKRLGNYVALRHGDKYYTYYGHLKKNSILVKPGDVVYPGQLIGEVGSSGDASDPHLHFELWYDSLYVIDPFEGPCGNVNSFWAQQDPYDTSFQIWRSGLIATLPVLDTLRFRKHDIRNYTLQKDPIVTYWNLQYGLKAGDTSSVLWYNQNKELKFRYDFIQPKNAWFQYFWTYMTIPELGICNSCTAVYMKNSKIIEQKQFSISQINQIANQNKDDRLIISNQQITNLYDHEIVGTIYSISGNLMTTFKLNPNETFDMNHLISGLYIIKYYTNHHENQIKYLLIH</sequence>
<evidence type="ECO:0000259" key="2">
    <source>
        <dbReference type="Pfam" id="PF01551"/>
    </source>
</evidence>
<dbReference type="CDD" id="cd12797">
    <property type="entry name" value="M23_peptidase"/>
    <property type="match status" value="1"/>
</dbReference>
<feature type="domain" description="M23ase beta-sheet core" evidence="2">
    <location>
        <begin position="441"/>
        <end position="530"/>
    </location>
</feature>
<protein>
    <submittedName>
        <fullName evidence="3">Peptidoglycan DD-metalloendopeptidase family protein</fullName>
    </submittedName>
</protein>
<dbReference type="InterPro" id="IPR016047">
    <property type="entry name" value="M23ase_b-sheet_dom"/>
</dbReference>
<dbReference type="SUPFAM" id="SSF51261">
    <property type="entry name" value="Duplicated hybrid motif"/>
    <property type="match status" value="1"/>
</dbReference>
<evidence type="ECO:0000313" key="4">
    <source>
        <dbReference type="Proteomes" id="UP000808349"/>
    </source>
</evidence>
<organism evidence="3 4">
    <name type="scientific">Candidatus Defluviibacterium haderslevense</name>
    <dbReference type="NCBI Taxonomy" id="2981993"/>
    <lineage>
        <taxon>Bacteria</taxon>
        <taxon>Pseudomonadati</taxon>
        <taxon>Bacteroidota</taxon>
        <taxon>Saprospiria</taxon>
        <taxon>Saprospirales</taxon>
        <taxon>Saprospiraceae</taxon>
        <taxon>Candidatus Defluviibacterium</taxon>
    </lineage>
</organism>
<dbReference type="InterPro" id="IPR011055">
    <property type="entry name" value="Dup_hybrid_motif"/>
</dbReference>
<dbReference type="Gene3D" id="2.160.20.10">
    <property type="entry name" value="Single-stranded right-handed beta-helix, Pectin lyase-like"/>
    <property type="match status" value="1"/>
</dbReference>
<accession>A0A9D7SCE5</accession>
<dbReference type="InterPro" id="IPR012334">
    <property type="entry name" value="Pectin_lyas_fold"/>
</dbReference>
<dbReference type="EMBL" id="JADKFW010000013">
    <property type="protein sequence ID" value="MBK9718851.1"/>
    <property type="molecule type" value="Genomic_DNA"/>
</dbReference>